<dbReference type="Gramene" id="XM_028324387.1">
    <property type="protein sequence ID" value="XP_028180188.1"/>
    <property type="gene ID" value="LOC114367242"/>
</dbReference>
<dbReference type="PANTHER" id="PTHR31338">
    <property type="entry name" value="POLYKETIDE CYCLASE/DEHYDRASE AND LIPID TRANSPORT SUPERFAMILY PROTEIN"/>
    <property type="match status" value="1"/>
</dbReference>
<comment type="similarity">
    <text evidence="1">Belongs to the MLP family.</text>
</comment>
<reference evidence="3" key="1">
    <citation type="submission" date="2014-07" db="EMBL/GenBank/DDBJ databases">
        <title>Identification of a novel salt tolerance gene in wild soybean by whole-genome sequencing.</title>
        <authorList>
            <person name="Lam H.-M."/>
            <person name="Qi X."/>
            <person name="Li M.-W."/>
            <person name="Liu X."/>
            <person name="Xie M."/>
            <person name="Ni M."/>
            <person name="Xu X."/>
        </authorList>
    </citation>
    <scope>NUCLEOTIDE SEQUENCE [LARGE SCALE GENOMIC DNA]</scope>
    <source>
        <tissue evidence="3">Root</tissue>
    </source>
</reference>
<sequence length="153" mass="17333">MVLSGKVETEVEIQAPAAKFYHVFRKQIHHVPNMSTERVHGAKVHEGDWENIGSVKHWDFTIEGRKTSAKEKIEAIDDDNKIISYSLFDGEISEGYKSLRGTLQVINKENGGIVKWTFEYEKLQENITAASPDSFLDFAAKVTKDIDDHLVKA</sequence>
<dbReference type="SMART" id="SM01037">
    <property type="entry name" value="Bet_v_1"/>
    <property type="match status" value="1"/>
</dbReference>
<evidence type="ECO:0000256" key="1">
    <source>
        <dbReference type="ARBA" id="ARBA00038242"/>
    </source>
</evidence>
<evidence type="ECO:0000313" key="4">
    <source>
        <dbReference type="EMBL" id="RZB91702.1"/>
    </source>
</evidence>
<dbReference type="Pfam" id="PF00407">
    <property type="entry name" value="Bet_v_1"/>
    <property type="match status" value="1"/>
</dbReference>
<protein>
    <submittedName>
        <fullName evidence="3">MLP-like protein 43</fullName>
    </submittedName>
</protein>
<evidence type="ECO:0000313" key="3">
    <source>
        <dbReference type="EMBL" id="KHN36424.1"/>
    </source>
</evidence>
<evidence type="ECO:0000313" key="5">
    <source>
        <dbReference type="Proteomes" id="UP000289340"/>
    </source>
</evidence>
<dbReference type="InterPro" id="IPR000916">
    <property type="entry name" value="Bet_v_I/MLP"/>
</dbReference>
<reference evidence="4 5" key="2">
    <citation type="submission" date="2018-09" db="EMBL/GenBank/DDBJ databases">
        <title>A high-quality reference genome of wild soybean provides a powerful tool to mine soybean genomes.</title>
        <authorList>
            <person name="Xie M."/>
            <person name="Chung C.Y.L."/>
            <person name="Li M.-W."/>
            <person name="Wong F.-L."/>
            <person name="Chan T.-F."/>
            <person name="Lam H.-M."/>
        </authorList>
    </citation>
    <scope>NUCLEOTIDE SEQUENCE [LARGE SCALE GENOMIC DNA]</scope>
    <source>
        <strain evidence="5">cv. W05</strain>
        <tissue evidence="4">Hypocotyl of etiolated seedlings</tissue>
    </source>
</reference>
<dbReference type="CDD" id="cd07816">
    <property type="entry name" value="Bet_v1-like"/>
    <property type="match status" value="1"/>
</dbReference>
<name>A0A0B2RW17_GLYSO</name>
<dbReference type="GO" id="GO:0006952">
    <property type="term" value="P:defense response"/>
    <property type="evidence" value="ECO:0007669"/>
    <property type="project" value="InterPro"/>
</dbReference>
<keyword evidence="5" id="KW-1185">Reference proteome</keyword>
<dbReference type="InterPro" id="IPR052006">
    <property type="entry name" value="MLP-like"/>
</dbReference>
<dbReference type="InterPro" id="IPR023393">
    <property type="entry name" value="START-like_dom_sf"/>
</dbReference>
<dbReference type="EMBL" id="KN647619">
    <property type="protein sequence ID" value="KHN36424.1"/>
    <property type="molecule type" value="Genomic_DNA"/>
</dbReference>
<accession>A0A0B2RW17</accession>
<evidence type="ECO:0000259" key="2">
    <source>
        <dbReference type="SMART" id="SM01037"/>
    </source>
</evidence>
<proteinExistence type="inferred from homology"/>
<dbReference type="SUPFAM" id="SSF55961">
    <property type="entry name" value="Bet v1-like"/>
    <property type="match status" value="1"/>
</dbReference>
<dbReference type="Proteomes" id="UP000289340">
    <property type="component" value="Chromosome 9"/>
</dbReference>
<dbReference type="AlphaFoldDB" id="A0A0B2RW17"/>
<dbReference type="EMBL" id="QZWG01000009">
    <property type="protein sequence ID" value="RZB91702.1"/>
    <property type="molecule type" value="Genomic_DNA"/>
</dbReference>
<dbReference type="SMR" id="A0A0B2RW17"/>
<dbReference type="Proteomes" id="UP000053555">
    <property type="component" value="Unassembled WGS sequence"/>
</dbReference>
<organism evidence="3">
    <name type="scientific">Glycine soja</name>
    <name type="common">Wild soybean</name>
    <dbReference type="NCBI Taxonomy" id="3848"/>
    <lineage>
        <taxon>Eukaryota</taxon>
        <taxon>Viridiplantae</taxon>
        <taxon>Streptophyta</taxon>
        <taxon>Embryophyta</taxon>
        <taxon>Tracheophyta</taxon>
        <taxon>Spermatophyta</taxon>
        <taxon>Magnoliopsida</taxon>
        <taxon>eudicotyledons</taxon>
        <taxon>Gunneridae</taxon>
        <taxon>Pentapetalae</taxon>
        <taxon>rosids</taxon>
        <taxon>fabids</taxon>
        <taxon>Fabales</taxon>
        <taxon>Fabaceae</taxon>
        <taxon>Papilionoideae</taxon>
        <taxon>50 kb inversion clade</taxon>
        <taxon>NPAAA clade</taxon>
        <taxon>indigoferoid/millettioid clade</taxon>
        <taxon>Phaseoleae</taxon>
        <taxon>Glycine</taxon>
        <taxon>Glycine subgen. Soja</taxon>
    </lineage>
</organism>
<feature type="domain" description="Bet v I/Major latex protein" evidence="2">
    <location>
        <begin position="2"/>
        <end position="153"/>
    </location>
</feature>
<dbReference type="Gene3D" id="3.30.530.20">
    <property type="match status" value="1"/>
</dbReference>
<dbReference type="PANTHER" id="PTHR31338:SF16">
    <property type="entry name" value="POLYKETIDE CYCLASE_DEHYDRASE AND LIPID TRANSPORT SUPERFAMILY PROTEIN"/>
    <property type="match status" value="1"/>
</dbReference>
<gene>
    <name evidence="4" type="ORF">D0Y65_023902</name>
    <name evidence="3" type="ORF">glysoja_036971</name>
</gene>